<comment type="cofactor">
    <cofactor evidence="2">
        <name>K(+)</name>
        <dbReference type="ChEBI" id="CHEBI:29103"/>
    </cofactor>
</comment>
<evidence type="ECO:0000256" key="7">
    <source>
        <dbReference type="ARBA" id="ARBA00022490"/>
    </source>
</evidence>
<proteinExistence type="inferred from homology"/>
<dbReference type="Gene3D" id="3.30.420.40">
    <property type="match status" value="2"/>
</dbReference>
<evidence type="ECO:0000256" key="9">
    <source>
        <dbReference type="ARBA" id="ARBA00022741"/>
    </source>
</evidence>
<evidence type="ECO:0000256" key="16">
    <source>
        <dbReference type="HAMAP-Rule" id="MF_01274"/>
    </source>
</evidence>
<dbReference type="EC" id="2.7.1.33" evidence="6 16"/>
<evidence type="ECO:0000256" key="4">
    <source>
        <dbReference type="ARBA" id="ARBA00005225"/>
    </source>
</evidence>
<evidence type="ECO:0000256" key="12">
    <source>
        <dbReference type="ARBA" id="ARBA00022958"/>
    </source>
</evidence>
<comment type="function">
    <text evidence="16">Catalyzes the phosphorylation of pantothenate (Pan), the first step in CoA biosynthesis.</text>
</comment>
<dbReference type="Pfam" id="PF03309">
    <property type="entry name" value="Pan_kinase"/>
    <property type="match status" value="1"/>
</dbReference>
<evidence type="ECO:0000256" key="11">
    <source>
        <dbReference type="ARBA" id="ARBA00022840"/>
    </source>
</evidence>
<feature type="binding site" evidence="16">
    <location>
        <position position="178"/>
    </location>
    <ligand>
        <name>substrate</name>
    </ligand>
</feature>
<keyword evidence="10 16" id="KW-0418">Kinase</keyword>
<evidence type="ECO:0000256" key="8">
    <source>
        <dbReference type="ARBA" id="ARBA00022679"/>
    </source>
</evidence>
<keyword evidence="13 16" id="KW-0173">Coenzyme A biosynthesis</keyword>
<feature type="binding site" evidence="16">
    <location>
        <begin position="101"/>
        <end position="104"/>
    </location>
    <ligand>
        <name>substrate</name>
    </ligand>
</feature>
<keyword evidence="12 16" id="KW-0630">Potassium</keyword>
<evidence type="ECO:0000256" key="1">
    <source>
        <dbReference type="ARBA" id="ARBA00001206"/>
    </source>
</evidence>
<comment type="pathway">
    <text evidence="4 16">Cofactor biosynthesis; coenzyme A biosynthesis; CoA from (R)-pantothenate: step 1/5.</text>
</comment>
<keyword evidence="7 16" id="KW-0963">Cytoplasm</keyword>
<dbReference type="HAMAP" id="MF_01274">
    <property type="entry name" value="Pantothen_kinase_3"/>
    <property type="match status" value="1"/>
</dbReference>
<dbReference type="PANTHER" id="PTHR34265">
    <property type="entry name" value="TYPE III PANTOTHENATE KINASE"/>
    <property type="match status" value="1"/>
</dbReference>
<comment type="caution">
    <text evidence="17">The sequence shown here is derived from an EMBL/GenBank/DDBJ whole genome shotgun (WGS) entry which is preliminary data.</text>
</comment>
<evidence type="ECO:0000256" key="13">
    <source>
        <dbReference type="ARBA" id="ARBA00022993"/>
    </source>
</evidence>
<comment type="subcellular location">
    <subcellularLocation>
        <location evidence="3 16">Cytoplasm</location>
    </subcellularLocation>
</comment>
<feature type="binding site" evidence="16">
    <location>
        <position position="125"/>
    </location>
    <ligand>
        <name>ATP</name>
        <dbReference type="ChEBI" id="CHEBI:30616"/>
    </ligand>
</feature>
<dbReference type="EMBL" id="FXUB01000006">
    <property type="protein sequence ID" value="SMP18983.1"/>
    <property type="molecule type" value="Genomic_DNA"/>
</dbReference>
<dbReference type="CDD" id="cd24015">
    <property type="entry name" value="ASKHA_NBD_PanK-III"/>
    <property type="match status" value="1"/>
</dbReference>
<organism evidence="17 18">
    <name type="scientific">Desulfurobacterium pacificum</name>
    <dbReference type="NCBI Taxonomy" id="240166"/>
    <lineage>
        <taxon>Bacteria</taxon>
        <taxon>Pseudomonadati</taxon>
        <taxon>Aquificota</taxon>
        <taxon>Aquificia</taxon>
        <taxon>Desulfurobacteriales</taxon>
        <taxon>Desulfurobacteriaceae</taxon>
        <taxon>Desulfurobacterium</taxon>
    </lineage>
</organism>
<evidence type="ECO:0000256" key="3">
    <source>
        <dbReference type="ARBA" id="ARBA00004496"/>
    </source>
</evidence>
<feature type="binding site" evidence="16">
    <location>
        <begin position="20"/>
        <end position="27"/>
    </location>
    <ligand>
        <name>ATP</name>
        <dbReference type="ChEBI" id="CHEBI:30616"/>
    </ligand>
</feature>
<feature type="active site" description="Proton acceptor" evidence="16">
    <location>
        <position position="103"/>
    </location>
</feature>
<dbReference type="InterPro" id="IPR004619">
    <property type="entry name" value="Type_III_PanK"/>
</dbReference>
<comment type="caution">
    <text evidence="16">Lacks conserved residue(s) required for the propagation of feature annotation.</text>
</comment>
<evidence type="ECO:0000256" key="10">
    <source>
        <dbReference type="ARBA" id="ARBA00022777"/>
    </source>
</evidence>
<evidence type="ECO:0000256" key="5">
    <source>
        <dbReference type="ARBA" id="ARBA00011738"/>
    </source>
</evidence>
<evidence type="ECO:0000256" key="14">
    <source>
        <dbReference type="ARBA" id="ARBA00038036"/>
    </source>
</evidence>
<protein>
    <recommendedName>
        <fullName evidence="15 16">Type III pantothenate kinase</fullName>
        <ecNumber evidence="6 16">2.7.1.33</ecNumber>
    </recommendedName>
    <alternativeName>
        <fullName evidence="16">PanK-III</fullName>
    </alternativeName>
    <alternativeName>
        <fullName evidence="16">Pantothenic acid kinase</fullName>
    </alternativeName>
</protein>
<comment type="similarity">
    <text evidence="14 16">Belongs to the type III pantothenate kinase family.</text>
</comment>
<name>A0ABY1NWD6_9BACT</name>
<keyword evidence="8 16" id="KW-0808">Transferase</keyword>
<evidence type="ECO:0000256" key="6">
    <source>
        <dbReference type="ARBA" id="ARBA00012102"/>
    </source>
</evidence>
<dbReference type="GO" id="GO:0016301">
    <property type="term" value="F:kinase activity"/>
    <property type="evidence" value="ECO:0007669"/>
    <property type="project" value="UniProtKB-KW"/>
</dbReference>
<comment type="catalytic activity">
    <reaction evidence="1 16">
        <text>(R)-pantothenate + ATP = (R)-4'-phosphopantothenate + ADP + H(+)</text>
        <dbReference type="Rhea" id="RHEA:16373"/>
        <dbReference type="ChEBI" id="CHEBI:10986"/>
        <dbReference type="ChEBI" id="CHEBI:15378"/>
        <dbReference type="ChEBI" id="CHEBI:29032"/>
        <dbReference type="ChEBI" id="CHEBI:30616"/>
        <dbReference type="ChEBI" id="CHEBI:456216"/>
        <dbReference type="EC" id="2.7.1.33"/>
    </reaction>
</comment>
<evidence type="ECO:0000256" key="2">
    <source>
        <dbReference type="ARBA" id="ARBA00001958"/>
    </source>
</evidence>
<comment type="cofactor">
    <cofactor evidence="16">
        <name>NH4(+)</name>
        <dbReference type="ChEBI" id="CHEBI:28938"/>
    </cofactor>
    <cofactor evidence="16">
        <name>K(+)</name>
        <dbReference type="ChEBI" id="CHEBI:29103"/>
    </cofactor>
    <text evidence="16">A monovalent cation. Ammonium or potassium.</text>
</comment>
<dbReference type="NCBIfam" id="TIGR00671">
    <property type="entry name" value="baf"/>
    <property type="match status" value="1"/>
</dbReference>
<gene>
    <name evidence="16" type="primary">coaX</name>
    <name evidence="17" type="ORF">SAMN06265339_1654</name>
</gene>
<sequence>MTETSSKMQYYGDYNLLLIDVGNTRTKVRIIKDSFKKDVSFPTSEIKKNIEKFNPNSSVIAVSVVNKATEILKTHFKNIKFITAQTNLPIKINYLTPQTLGTDRIAHACGGLLYGNSFIIVNAGTTTVIDIVKERKFLGGWILPGIKLSSQCLYKFTSKLPLVENFTLNNFYEPGNSTTECIEKGILLFTVSSIQKVKKTFNLPIILTGGNGKLLTNFIKAKYVENLTLNGLEVIANFSSQS</sequence>
<accession>A0ABY1NWD6</accession>
<dbReference type="PANTHER" id="PTHR34265:SF1">
    <property type="entry name" value="TYPE III PANTOTHENATE KINASE"/>
    <property type="match status" value="1"/>
</dbReference>
<dbReference type="InterPro" id="IPR043129">
    <property type="entry name" value="ATPase_NBD"/>
</dbReference>
<dbReference type="SUPFAM" id="SSF53067">
    <property type="entry name" value="Actin-like ATPase domain"/>
    <property type="match status" value="2"/>
</dbReference>
<comment type="subunit">
    <text evidence="5 16">Homodimer.</text>
</comment>
<keyword evidence="11 16" id="KW-0067">ATP-binding</keyword>
<keyword evidence="18" id="KW-1185">Reference proteome</keyword>
<evidence type="ECO:0000256" key="15">
    <source>
        <dbReference type="ARBA" id="ARBA00040883"/>
    </source>
</evidence>
<evidence type="ECO:0000313" key="18">
    <source>
        <dbReference type="Proteomes" id="UP001157911"/>
    </source>
</evidence>
<dbReference type="Proteomes" id="UP001157911">
    <property type="component" value="Unassembled WGS sequence"/>
</dbReference>
<reference evidence="17 18" key="1">
    <citation type="submission" date="2017-05" db="EMBL/GenBank/DDBJ databases">
        <authorList>
            <person name="Varghese N."/>
            <person name="Submissions S."/>
        </authorList>
    </citation>
    <scope>NUCLEOTIDE SEQUENCE [LARGE SCALE GENOMIC DNA]</scope>
    <source>
        <strain evidence="17 18">DSM 15522</strain>
    </source>
</reference>
<feature type="binding site" evidence="16">
    <location>
        <position position="94"/>
    </location>
    <ligand>
        <name>substrate</name>
    </ligand>
</feature>
<evidence type="ECO:0000313" key="17">
    <source>
        <dbReference type="EMBL" id="SMP18983.1"/>
    </source>
</evidence>
<keyword evidence="9 16" id="KW-0547">Nucleotide-binding</keyword>